<organism evidence="1">
    <name type="scientific">Ixodes ricinus</name>
    <name type="common">Common tick</name>
    <name type="synonym">Acarus ricinus</name>
    <dbReference type="NCBI Taxonomy" id="34613"/>
    <lineage>
        <taxon>Eukaryota</taxon>
        <taxon>Metazoa</taxon>
        <taxon>Ecdysozoa</taxon>
        <taxon>Arthropoda</taxon>
        <taxon>Chelicerata</taxon>
        <taxon>Arachnida</taxon>
        <taxon>Acari</taxon>
        <taxon>Parasitiformes</taxon>
        <taxon>Ixodida</taxon>
        <taxon>Ixodoidea</taxon>
        <taxon>Ixodidae</taxon>
        <taxon>Ixodinae</taxon>
        <taxon>Ixodes</taxon>
    </lineage>
</organism>
<proteinExistence type="predicted"/>
<protein>
    <submittedName>
        <fullName evidence="1">Putative secreted protein</fullName>
    </submittedName>
</protein>
<sequence length="109" mass="12241">MRTSLLLGSAIFSQKLAASSATASLWAELSWMGMLFSRSITIWGTWAVVSSSSAEERKCSTLWITSLEKRCLFRDRPGGIDTRRDTSSTRTFEVILSRYRKPVDLKASE</sequence>
<name>A0A6B0UJ38_IXORI</name>
<evidence type="ECO:0000313" key="1">
    <source>
        <dbReference type="EMBL" id="MXU89667.1"/>
    </source>
</evidence>
<dbReference type="AlphaFoldDB" id="A0A6B0UJ38"/>
<reference evidence="1" key="1">
    <citation type="submission" date="2019-12" db="EMBL/GenBank/DDBJ databases">
        <title>An insight into the sialome of adult female Ixodes ricinus ticks feeding for 6 days.</title>
        <authorList>
            <person name="Perner J."/>
            <person name="Ribeiro J.M.C."/>
        </authorList>
    </citation>
    <scope>NUCLEOTIDE SEQUENCE</scope>
    <source>
        <strain evidence="1">Semi-engorged</strain>
        <tissue evidence="1">Salivary glands</tissue>
    </source>
</reference>
<dbReference type="EMBL" id="GIFC01007584">
    <property type="protein sequence ID" value="MXU89667.1"/>
    <property type="molecule type" value="Transcribed_RNA"/>
</dbReference>
<accession>A0A6B0UJ38</accession>